<keyword evidence="1" id="KW-0175">Coiled coil</keyword>
<dbReference type="OrthoDB" id="69269at2759"/>
<name>A0A8J5UML6_9ASCO</name>
<feature type="coiled-coil region" evidence="1">
    <location>
        <begin position="180"/>
        <end position="207"/>
    </location>
</feature>
<dbReference type="Pfam" id="PF02862">
    <property type="entry name" value="DDHD"/>
    <property type="match status" value="1"/>
</dbReference>
<protein>
    <recommendedName>
        <fullName evidence="2">DDHD domain-containing protein</fullName>
    </recommendedName>
</protein>
<evidence type="ECO:0000259" key="2">
    <source>
        <dbReference type="PROSITE" id="PS51043"/>
    </source>
</evidence>
<dbReference type="AlphaFoldDB" id="A0A8J5UML6"/>
<dbReference type="GO" id="GO:0046872">
    <property type="term" value="F:metal ion binding"/>
    <property type="evidence" value="ECO:0007669"/>
    <property type="project" value="InterPro"/>
</dbReference>
<organism evidence="3 4">
    <name type="scientific">[Candida] subhashii</name>
    <dbReference type="NCBI Taxonomy" id="561895"/>
    <lineage>
        <taxon>Eukaryota</taxon>
        <taxon>Fungi</taxon>
        <taxon>Dikarya</taxon>
        <taxon>Ascomycota</taxon>
        <taxon>Saccharomycotina</taxon>
        <taxon>Pichiomycetes</taxon>
        <taxon>Debaryomycetaceae</taxon>
        <taxon>Spathaspora</taxon>
    </lineage>
</organism>
<keyword evidence="4" id="KW-1185">Reference proteome</keyword>
<dbReference type="InterPro" id="IPR004177">
    <property type="entry name" value="DDHD_dom"/>
</dbReference>
<dbReference type="PROSITE" id="PS51043">
    <property type="entry name" value="DDHD"/>
    <property type="match status" value="1"/>
</dbReference>
<dbReference type="InterPro" id="IPR055555">
    <property type="entry name" value="PA-PLA1_DUF7131"/>
</dbReference>
<dbReference type="Proteomes" id="UP000694255">
    <property type="component" value="Unassembled WGS sequence"/>
</dbReference>
<sequence length="761" mass="87495">MIIVTSSRYTAAVASTASAVTCSLRRYAFPYRNNSIQLHNKQFISSQSKQRQQPSLNPPKPRMRWYYAVDVPNSKPDWYNYTKTKDPENFIPFSEDDSHNLERHFLKESNKLIEVNEDRLFQVDLNKLELSPIYWEGPTYEVRRGLWFDSDGSPYPKTMADELEQGYQKLKPYTFEEIEHETETKENKDLINEFNKFKAEMEESLSNIDIDKEKDLIKLKSGDFAVYFNATQAAIFPGTYDSKYQVDTIRKFGENPVSLLGVKHIQRGYTDDLQETIFDKLPSNPLPDIADSFQDEFGNLFKTQEKENKLEENKEEDANEIDDKHMEHYLEADYDLSPSKSTSNREIDHLVLCIHGIGQVLGSKYESINFTHNVNVLRNTMKRVYDENEEYSKIIYPDQDKKDKEELSNNRIQVLPIFWRHKVDFNPRENFEKESRLPTLSQINVDGIKALRNVIGDVILDVLLYYQPRYLEQILTSSAAELNRVYELYKERNPNFNGKVHIVAHSLGSAIAFDLLSGESKVIDGELQFLNKLNFDVDALFLVGSPVGMFKLLEGKNIIGDPTTTSTQLSTHQFASPQCNRLYNVFHPSDPVSYRIEPLICPSFAHLKPEAIPFAVRGLNTQIQDLYSFGEKITQVTQWFRGTNKPKPENTRGKSVEERANSENALGDIISSVVMAKEDEKPAVKPSKRALSSEELRKLTCLNSNGRVDYCLPLGVLDFTLVSAVSAHITYFENQDVAGFIMKEVLSPHDKPVQEKVVYYN</sequence>
<dbReference type="RefSeq" id="XP_049266415.1">
    <property type="nucleotide sequence ID" value="XM_049406605.1"/>
</dbReference>
<comment type="caution">
    <text evidence="3">The sequence shown here is derived from an EMBL/GenBank/DDBJ whole genome shotgun (WGS) entry which is preliminary data.</text>
</comment>
<evidence type="ECO:0000313" key="3">
    <source>
        <dbReference type="EMBL" id="KAG7666183.1"/>
    </source>
</evidence>
<dbReference type="PANTHER" id="PTHR23509">
    <property type="entry name" value="PA-PL1 PHOSPHOLIPASE FAMILY"/>
    <property type="match status" value="1"/>
</dbReference>
<dbReference type="GeneID" id="73467080"/>
<evidence type="ECO:0000256" key="1">
    <source>
        <dbReference type="SAM" id="Coils"/>
    </source>
</evidence>
<dbReference type="GO" id="GO:0004620">
    <property type="term" value="F:phospholipase activity"/>
    <property type="evidence" value="ECO:0007669"/>
    <property type="project" value="TreeGrafter"/>
</dbReference>
<feature type="domain" description="DDHD" evidence="2">
    <location>
        <begin position="533"/>
        <end position="747"/>
    </location>
</feature>
<dbReference type="InterPro" id="IPR058055">
    <property type="entry name" value="PA-PLA1"/>
</dbReference>
<gene>
    <name evidence="3" type="ORF">J8A68_000279</name>
</gene>
<dbReference type="PANTHER" id="PTHR23509:SF10">
    <property type="entry name" value="LD21067P"/>
    <property type="match status" value="1"/>
</dbReference>
<reference evidence="3 4" key="1">
    <citation type="journal article" date="2021" name="DNA Res.">
        <title>Genome analysis of Candida subhashii reveals its hybrid nature and dual mitochondrial genome conformations.</title>
        <authorList>
            <person name="Mixao V."/>
            <person name="Hegedusova E."/>
            <person name="Saus E."/>
            <person name="Pryszcz L.P."/>
            <person name="Cillingova A."/>
            <person name="Nosek J."/>
            <person name="Gabaldon T."/>
        </authorList>
    </citation>
    <scope>NUCLEOTIDE SEQUENCE [LARGE SCALE GENOMIC DNA]</scope>
    <source>
        <strain evidence="3 4">CBS 10753</strain>
    </source>
</reference>
<dbReference type="Pfam" id="PF23465">
    <property type="entry name" value="DUF7131"/>
    <property type="match status" value="1"/>
</dbReference>
<accession>A0A8J5UML6</accession>
<proteinExistence type="predicted"/>
<dbReference type="SMART" id="SM01127">
    <property type="entry name" value="DDHD"/>
    <property type="match status" value="1"/>
</dbReference>
<dbReference type="GO" id="GO:0005737">
    <property type="term" value="C:cytoplasm"/>
    <property type="evidence" value="ECO:0007669"/>
    <property type="project" value="TreeGrafter"/>
</dbReference>
<dbReference type="Pfam" id="PF23463">
    <property type="entry name" value="WWE_2"/>
    <property type="match status" value="1"/>
</dbReference>
<dbReference type="EMBL" id="JAGSYN010000035">
    <property type="protein sequence ID" value="KAG7666183.1"/>
    <property type="molecule type" value="Genomic_DNA"/>
</dbReference>
<evidence type="ECO:0000313" key="4">
    <source>
        <dbReference type="Proteomes" id="UP000694255"/>
    </source>
</evidence>
<dbReference type="InterPro" id="IPR057826">
    <property type="entry name" value="WWE_C20G8.02"/>
</dbReference>